<dbReference type="InterPro" id="IPR027417">
    <property type="entry name" value="P-loop_NTPase"/>
</dbReference>
<dbReference type="Pfam" id="PF13175">
    <property type="entry name" value="AAA_15"/>
    <property type="match status" value="1"/>
</dbReference>
<dbReference type="EMBL" id="AP014546">
    <property type="protein sequence ID" value="BBB30322.1"/>
    <property type="molecule type" value="Genomic_DNA"/>
</dbReference>
<dbReference type="KEGG" id="njp:NEJAP_2376"/>
<proteinExistence type="predicted"/>
<sequence>MLTSIEIKNYKSAQDLKLNLGRVNVFIGENGSGKSNILEAIGLASAASAYKLDNEFLSSRGIRVTSADLMKSCFEANQSSDPITLTVFFDRLKNDEWTKYILTNDLKAYSKWECEIESNTLEIDSDDPISEFNSYFKELLSFQKKRDTLKIHGSIDDKGLEKEIKQSRNVMQNYLVKLRKSQEKNNFANNYVIYSPENSALRNFYKEGQIEPLGINGEGLLKLLKVLHETDPEVFSIIEEKLKLFGWFESIKVPTSLSNDDDKIEIKDRHINKVFDQRSANEGFLFVLFYTALFVSTDTPSIFAIDNIDASLNPKLCTKIIKDISELAKRFDKQVLLTTHNPAILDGLDLNDREQKLFVVNRSKVGATRCKEISIENKPKSASDEPLKMSEAFLRGYLGGLPKSF</sequence>
<dbReference type="SUPFAM" id="SSF52540">
    <property type="entry name" value="P-loop containing nucleoside triphosphate hydrolases"/>
    <property type="match status" value="1"/>
</dbReference>
<protein>
    <recommendedName>
        <fullName evidence="1">Endonuclease GajA/Old nuclease/RecF-like AAA domain-containing protein</fullName>
    </recommendedName>
</protein>
<evidence type="ECO:0000259" key="1">
    <source>
        <dbReference type="Pfam" id="PF13175"/>
    </source>
</evidence>
<dbReference type="RefSeq" id="WP_201347518.1">
    <property type="nucleotide sequence ID" value="NZ_AP014546.1"/>
</dbReference>
<dbReference type="Gene3D" id="3.40.50.300">
    <property type="entry name" value="P-loop containing nucleotide triphosphate hydrolases"/>
    <property type="match status" value="1"/>
</dbReference>
<keyword evidence="3" id="KW-1185">Reference proteome</keyword>
<organism evidence="2 3">
    <name type="scientific">Neptunomonas japonica JAMM 1380</name>
    <dbReference type="NCBI Taxonomy" id="1441457"/>
    <lineage>
        <taxon>Bacteria</taxon>
        <taxon>Pseudomonadati</taxon>
        <taxon>Pseudomonadota</taxon>
        <taxon>Gammaproteobacteria</taxon>
        <taxon>Oceanospirillales</taxon>
        <taxon>Oceanospirillaceae</taxon>
        <taxon>Neptunomonas</taxon>
    </lineage>
</organism>
<dbReference type="PANTHER" id="PTHR43581:SF2">
    <property type="entry name" value="EXCINUCLEASE ATPASE SUBUNIT"/>
    <property type="match status" value="1"/>
</dbReference>
<name>A0A7R6PHI3_9GAMM</name>
<dbReference type="AlphaFoldDB" id="A0A7R6PHI3"/>
<evidence type="ECO:0000313" key="2">
    <source>
        <dbReference type="EMBL" id="BBB30322.1"/>
    </source>
</evidence>
<accession>A0A7R6PHI3</accession>
<evidence type="ECO:0000313" key="3">
    <source>
        <dbReference type="Proteomes" id="UP000595332"/>
    </source>
</evidence>
<dbReference type="InterPro" id="IPR041685">
    <property type="entry name" value="AAA_GajA/Old/RecF-like"/>
</dbReference>
<reference evidence="2 3" key="1">
    <citation type="journal article" date="2008" name="Int. J. Syst. Evol. Microbiol.">
        <title>Neptunomonas japonica sp. nov., an Osedax japonicus symbiont-like bacterium isolated from sediment adjacent to sperm whale carcasses off Kagoshima, Japan.</title>
        <authorList>
            <person name="Miyazaki M."/>
            <person name="Nogi Y."/>
            <person name="Fujiwara Y."/>
            <person name="Kawato M."/>
            <person name="Kubokawa K."/>
            <person name="Horikoshi K."/>
        </authorList>
    </citation>
    <scope>NUCLEOTIDE SEQUENCE [LARGE SCALE GENOMIC DNA]</scope>
    <source>
        <strain evidence="2 3">JAMM 1380</strain>
    </source>
</reference>
<dbReference type="PIRSF" id="PIRSF029347">
    <property type="entry name" value="RecF"/>
    <property type="match status" value="1"/>
</dbReference>
<gene>
    <name evidence="2" type="ORF">NEJAP_2376</name>
</gene>
<dbReference type="InterPro" id="IPR014555">
    <property type="entry name" value="RecF-like"/>
</dbReference>
<dbReference type="InterPro" id="IPR051396">
    <property type="entry name" value="Bact_Antivir_Def_Nuclease"/>
</dbReference>
<dbReference type="Proteomes" id="UP000595332">
    <property type="component" value="Chromosome"/>
</dbReference>
<feature type="domain" description="Endonuclease GajA/Old nuclease/RecF-like AAA" evidence="1">
    <location>
        <begin position="1"/>
        <end position="344"/>
    </location>
</feature>
<dbReference type="PANTHER" id="PTHR43581">
    <property type="entry name" value="ATP/GTP PHOSPHATASE"/>
    <property type="match status" value="1"/>
</dbReference>